<feature type="region of interest" description="Disordered" evidence="1">
    <location>
        <begin position="52"/>
        <end position="110"/>
    </location>
</feature>
<dbReference type="EMBL" id="JBHMFI010000014">
    <property type="protein sequence ID" value="MFB9075132.1"/>
    <property type="molecule type" value="Genomic_DNA"/>
</dbReference>
<keyword evidence="3" id="KW-1185">Reference proteome</keyword>
<protein>
    <recommendedName>
        <fullName evidence="4">Glyoxalase-like domain-containing protein</fullName>
    </recommendedName>
</protein>
<evidence type="ECO:0000256" key="1">
    <source>
        <dbReference type="SAM" id="MobiDB-lite"/>
    </source>
</evidence>
<evidence type="ECO:0000313" key="2">
    <source>
        <dbReference type="EMBL" id="MFB9075132.1"/>
    </source>
</evidence>
<reference evidence="2 3" key="1">
    <citation type="submission" date="2024-09" db="EMBL/GenBank/DDBJ databases">
        <authorList>
            <person name="Sun Q."/>
            <person name="Mori K."/>
        </authorList>
    </citation>
    <scope>NUCLEOTIDE SEQUENCE [LARGE SCALE GENOMIC DNA]</scope>
    <source>
        <strain evidence="2 3">CCM 7609</strain>
    </source>
</reference>
<evidence type="ECO:0008006" key="4">
    <source>
        <dbReference type="Google" id="ProtNLM"/>
    </source>
</evidence>
<comment type="caution">
    <text evidence="2">The sequence shown here is derived from an EMBL/GenBank/DDBJ whole genome shotgun (WGS) entry which is preliminary data.</text>
</comment>
<feature type="compositionally biased region" description="Basic and acidic residues" evidence="1">
    <location>
        <begin position="81"/>
        <end position="93"/>
    </location>
</feature>
<feature type="compositionally biased region" description="Basic and acidic residues" evidence="1">
    <location>
        <begin position="52"/>
        <end position="68"/>
    </location>
</feature>
<gene>
    <name evidence="2" type="ORF">ACFFX0_29725</name>
</gene>
<accession>A0ABV5G841</accession>
<proteinExistence type="predicted"/>
<name>A0ABV5G841_9MICC</name>
<organism evidence="2 3">
    <name type="scientific">Citricoccus parietis</name>
    <dbReference type="NCBI Taxonomy" id="592307"/>
    <lineage>
        <taxon>Bacteria</taxon>
        <taxon>Bacillati</taxon>
        <taxon>Actinomycetota</taxon>
        <taxon>Actinomycetes</taxon>
        <taxon>Micrococcales</taxon>
        <taxon>Micrococcaceae</taxon>
        <taxon>Citricoccus</taxon>
    </lineage>
</organism>
<dbReference type="Proteomes" id="UP001589575">
    <property type="component" value="Unassembled WGS sequence"/>
</dbReference>
<evidence type="ECO:0000313" key="3">
    <source>
        <dbReference type="Proteomes" id="UP001589575"/>
    </source>
</evidence>
<sequence length="128" mass="14137">MAAGGLVLSIANLNHLVQRWDAADYSLLGPCSAPCSSPALIARPVEPCGRGRGDWAHEPHEQPERSEPVCDAAGHRLHVQRLRDRERRGERGAHGHTRGSAASRMFRGNRQFEIQDLDGTPLFRVEDP</sequence>